<evidence type="ECO:0000313" key="1">
    <source>
        <dbReference type="EMBL" id="PSH54434.1"/>
    </source>
</evidence>
<dbReference type="RefSeq" id="WP_106714384.1">
    <property type="nucleotide sequence ID" value="NZ_PGGO01000087.1"/>
</dbReference>
<keyword evidence="2" id="KW-1185">Reference proteome</keyword>
<dbReference type="EMBL" id="PGGO01000087">
    <property type="protein sequence ID" value="PSH54434.1"/>
    <property type="molecule type" value="Genomic_DNA"/>
</dbReference>
<dbReference type="AlphaFoldDB" id="A0A2P7AJP8"/>
<dbReference type="OrthoDB" id="568143at356"/>
<accession>A0A2P7AJP8</accession>
<gene>
    <name evidence="1" type="ORF">CU102_28545</name>
</gene>
<dbReference type="Proteomes" id="UP000241444">
    <property type="component" value="Unassembled WGS sequence"/>
</dbReference>
<protein>
    <submittedName>
        <fullName evidence="1">Uncharacterized protein</fullName>
    </submittedName>
</protein>
<comment type="caution">
    <text evidence="1">The sequence shown here is derived from an EMBL/GenBank/DDBJ whole genome shotgun (WGS) entry which is preliminary data.</text>
</comment>
<name>A0A2P7AJP8_9HYPH</name>
<reference evidence="2" key="1">
    <citation type="submission" date="2017-11" db="EMBL/GenBank/DDBJ databases">
        <authorList>
            <person name="Kuznetsova I."/>
            <person name="Sazanova A."/>
            <person name="Chirak E."/>
            <person name="Safronova V."/>
            <person name="Willems A."/>
        </authorList>
    </citation>
    <scope>NUCLEOTIDE SEQUENCE [LARGE SCALE GENOMIC DNA]</scope>
    <source>
        <strain evidence="2">STM 196</strain>
    </source>
</reference>
<proteinExistence type="predicted"/>
<evidence type="ECO:0000313" key="2">
    <source>
        <dbReference type="Proteomes" id="UP000241444"/>
    </source>
</evidence>
<sequence>MTLLVVLAAALCFVFQPKDRKQSFGIGAGIIAGIMTLTPYKGPLTGVPANPTVAEPAKQTFYSQMIYRVSDEGEFLERPKSLGEDELTKGQLAFTVSNETAEEAVIAASIFVGSRDYYQKYIANPGSQVAFAFQLPPGASRQKVSYVLEVNGKRLPSRTLHISPGGFAVSASISSDKTLVQEFDASGGVEEYSSVRRFDKSFSRKLQDKLFNNYQW</sequence>
<organism evidence="1 2">
    <name type="scientific">Phyllobacterium brassicacearum</name>
    <dbReference type="NCBI Taxonomy" id="314235"/>
    <lineage>
        <taxon>Bacteria</taxon>
        <taxon>Pseudomonadati</taxon>
        <taxon>Pseudomonadota</taxon>
        <taxon>Alphaproteobacteria</taxon>
        <taxon>Hyphomicrobiales</taxon>
        <taxon>Phyllobacteriaceae</taxon>
        <taxon>Phyllobacterium</taxon>
    </lineage>
</organism>